<feature type="compositionally biased region" description="Low complexity" evidence="1">
    <location>
        <begin position="242"/>
        <end position="261"/>
    </location>
</feature>
<dbReference type="AlphaFoldDB" id="A0A3N4J092"/>
<feature type="compositionally biased region" description="Polar residues" evidence="1">
    <location>
        <begin position="284"/>
        <end position="295"/>
    </location>
</feature>
<dbReference type="Proteomes" id="UP000276215">
    <property type="component" value="Unassembled WGS sequence"/>
</dbReference>
<name>A0A3N4J092_9PEZI</name>
<proteinExistence type="predicted"/>
<evidence type="ECO:0000313" key="3">
    <source>
        <dbReference type="Proteomes" id="UP000276215"/>
    </source>
</evidence>
<organism evidence="2 3">
    <name type="scientific">Choiromyces venosus 120613-1</name>
    <dbReference type="NCBI Taxonomy" id="1336337"/>
    <lineage>
        <taxon>Eukaryota</taxon>
        <taxon>Fungi</taxon>
        <taxon>Dikarya</taxon>
        <taxon>Ascomycota</taxon>
        <taxon>Pezizomycotina</taxon>
        <taxon>Pezizomycetes</taxon>
        <taxon>Pezizales</taxon>
        <taxon>Tuberaceae</taxon>
        <taxon>Choiromyces</taxon>
    </lineage>
</organism>
<reference evidence="2 3" key="1">
    <citation type="journal article" date="2018" name="Nat. Ecol. Evol.">
        <title>Pezizomycetes genomes reveal the molecular basis of ectomycorrhizal truffle lifestyle.</title>
        <authorList>
            <person name="Murat C."/>
            <person name="Payen T."/>
            <person name="Noel B."/>
            <person name="Kuo A."/>
            <person name="Morin E."/>
            <person name="Chen J."/>
            <person name="Kohler A."/>
            <person name="Krizsan K."/>
            <person name="Balestrini R."/>
            <person name="Da Silva C."/>
            <person name="Montanini B."/>
            <person name="Hainaut M."/>
            <person name="Levati E."/>
            <person name="Barry K.W."/>
            <person name="Belfiori B."/>
            <person name="Cichocki N."/>
            <person name="Clum A."/>
            <person name="Dockter R.B."/>
            <person name="Fauchery L."/>
            <person name="Guy J."/>
            <person name="Iotti M."/>
            <person name="Le Tacon F."/>
            <person name="Lindquist E.A."/>
            <person name="Lipzen A."/>
            <person name="Malagnac F."/>
            <person name="Mello A."/>
            <person name="Molinier V."/>
            <person name="Miyauchi S."/>
            <person name="Poulain J."/>
            <person name="Riccioni C."/>
            <person name="Rubini A."/>
            <person name="Sitrit Y."/>
            <person name="Splivallo R."/>
            <person name="Traeger S."/>
            <person name="Wang M."/>
            <person name="Zifcakova L."/>
            <person name="Wipf D."/>
            <person name="Zambonelli A."/>
            <person name="Paolocci F."/>
            <person name="Nowrousian M."/>
            <person name="Ottonello S."/>
            <person name="Baldrian P."/>
            <person name="Spatafora J.W."/>
            <person name="Henrissat B."/>
            <person name="Nagy L.G."/>
            <person name="Aury J.M."/>
            <person name="Wincker P."/>
            <person name="Grigoriev I.V."/>
            <person name="Bonfante P."/>
            <person name="Martin F.M."/>
        </authorList>
    </citation>
    <scope>NUCLEOTIDE SEQUENCE [LARGE SCALE GENOMIC DNA]</scope>
    <source>
        <strain evidence="2 3">120613-1</strain>
    </source>
</reference>
<evidence type="ECO:0000313" key="2">
    <source>
        <dbReference type="EMBL" id="RPA89860.1"/>
    </source>
</evidence>
<dbReference type="EMBL" id="ML120552">
    <property type="protein sequence ID" value="RPA89860.1"/>
    <property type="molecule type" value="Genomic_DNA"/>
</dbReference>
<feature type="compositionally biased region" description="Basic and acidic residues" evidence="1">
    <location>
        <begin position="311"/>
        <end position="320"/>
    </location>
</feature>
<gene>
    <name evidence="2" type="ORF">L873DRAFT_1795847</name>
</gene>
<keyword evidence="3" id="KW-1185">Reference proteome</keyword>
<sequence length="320" mass="34845">MELYNEQGNELTACLRNNLLRFGLPLPPNPTNQDLINALNTFVPGALAGGPWRQAFKLPDRFDGDFKKFEGWKSAVDRWVTANPNVPAATAVAMILNNTTDQAQAWAATTTVEQFLSTEEIKSDLGAVLVEPQQLDLKGAVASLLETMNNLFADAMSLERARGELATLRQGLTSAAEFIPKFVGIVQRAGYHLDDEHVLDRLVHTVRKEIKTPLEEAVKIEGLTTFVEISGRIAIYDKSRKPQATPEPRARAAAVAPAKKTSGGRGYKKGRGGRGGISGRASQAPHTTLAKTHTWSPEVREDLKGPLAQEGNRDRSSALL</sequence>
<evidence type="ECO:0000256" key="1">
    <source>
        <dbReference type="SAM" id="MobiDB-lite"/>
    </source>
</evidence>
<accession>A0A3N4J092</accession>
<feature type="region of interest" description="Disordered" evidence="1">
    <location>
        <begin position="240"/>
        <end position="320"/>
    </location>
</feature>
<protein>
    <submittedName>
        <fullName evidence="2">Uncharacterized protein</fullName>
    </submittedName>
</protein>